<dbReference type="Proteomes" id="UP000215509">
    <property type="component" value="Unassembled WGS sequence"/>
</dbReference>
<proteinExistence type="predicted"/>
<dbReference type="Pfam" id="PF08811">
    <property type="entry name" value="DUF1800"/>
    <property type="match status" value="1"/>
</dbReference>
<evidence type="ECO:0000313" key="1">
    <source>
        <dbReference type="EMBL" id="OXM86706.1"/>
    </source>
</evidence>
<name>A0A229UT55_9BACL</name>
<reference evidence="1 2" key="1">
    <citation type="submission" date="2017-07" db="EMBL/GenBank/DDBJ databases">
        <title>Genome sequencing and assembly of Paenibacillus rigui.</title>
        <authorList>
            <person name="Mayilraj S."/>
        </authorList>
    </citation>
    <scope>NUCLEOTIDE SEQUENCE [LARGE SCALE GENOMIC DNA]</scope>
    <source>
        <strain evidence="1 2">JCM 16352</strain>
    </source>
</reference>
<gene>
    <name evidence="1" type="ORF">CF651_09210</name>
</gene>
<sequence>MEWTEREAVHLLNRTGFGASAGEVAACLALGREESVRRLIAGESLTDETSQIKPLEELKADGKDLKSDSIVDQQTYWLYRMTLTTSPLIEKMTLFWHGHFATSYQKVREIPLLLRQNELFRKYALGNFHELVLEVGKDPAMMLYLDSNNNRKGKPNENYAREVMELFTLGIGHYTEQDIKEAARAFTGWNYDKKQDGLKFNPKQHDAGSKTILGETGNFDATSVIDVLFKQDALPRFMAQKLLRFFAVNEPSEAWVGQVASDFAQSASVGEVLAKLFNSDAFYAPEVQGSLIKTPVEYVAGMLKAFQIPLSKGFAQASRKMGQELYLPPDVAGWRGGTTWLMTASLLARYQFAESVAKRINISLLSSKEYSLDSSASSSDWVDLFAKHAGVWYLGDQSKQVLAKYAEDTFVYVKTKTTGMKGLLHLIMVSPEAQMK</sequence>
<dbReference type="InterPro" id="IPR014917">
    <property type="entry name" value="DUF1800"/>
</dbReference>
<dbReference type="OrthoDB" id="9772295at2"/>
<comment type="caution">
    <text evidence="1">The sequence shown here is derived from an EMBL/GenBank/DDBJ whole genome shotgun (WGS) entry which is preliminary data.</text>
</comment>
<evidence type="ECO:0000313" key="2">
    <source>
        <dbReference type="Proteomes" id="UP000215509"/>
    </source>
</evidence>
<accession>A0A229UT55</accession>
<evidence type="ECO:0008006" key="3">
    <source>
        <dbReference type="Google" id="ProtNLM"/>
    </source>
</evidence>
<dbReference type="RefSeq" id="WP_094014653.1">
    <property type="nucleotide sequence ID" value="NZ_NMQW01000013.1"/>
</dbReference>
<keyword evidence="2" id="KW-1185">Reference proteome</keyword>
<organism evidence="1 2">
    <name type="scientific">Paenibacillus rigui</name>
    <dbReference type="NCBI Taxonomy" id="554312"/>
    <lineage>
        <taxon>Bacteria</taxon>
        <taxon>Bacillati</taxon>
        <taxon>Bacillota</taxon>
        <taxon>Bacilli</taxon>
        <taxon>Bacillales</taxon>
        <taxon>Paenibacillaceae</taxon>
        <taxon>Paenibacillus</taxon>
    </lineage>
</organism>
<protein>
    <recommendedName>
        <fullName evidence="3">DUF1800 domain-containing protein</fullName>
    </recommendedName>
</protein>
<dbReference type="EMBL" id="NMQW01000013">
    <property type="protein sequence ID" value="OXM86706.1"/>
    <property type="molecule type" value="Genomic_DNA"/>
</dbReference>
<dbReference type="AlphaFoldDB" id="A0A229UT55"/>